<dbReference type="PANTHER" id="PTHR33121">
    <property type="entry name" value="CYCLIC DI-GMP PHOSPHODIESTERASE PDEF"/>
    <property type="match status" value="1"/>
</dbReference>
<dbReference type="InterPro" id="IPR001633">
    <property type="entry name" value="EAL_dom"/>
</dbReference>
<keyword evidence="3" id="KW-1185">Reference proteome</keyword>
<proteinExistence type="predicted"/>
<dbReference type="PROSITE" id="PS50883">
    <property type="entry name" value="EAL"/>
    <property type="match status" value="1"/>
</dbReference>
<dbReference type="Proteomes" id="UP000219482">
    <property type="component" value="Unassembled WGS sequence"/>
</dbReference>
<gene>
    <name evidence="2" type="ORF">SAMN06272739_2469</name>
</gene>
<dbReference type="OrthoDB" id="23692at2"/>
<dbReference type="EMBL" id="OCNK01000003">
    <property type="protein sequence ID" value="SOE00224.1"/>
    <property type="molecule type" value="Genomic_DNA"/>
</dbReference>
<dbReference type="RefSeq" id="WP_097184238.1">
    <property type="nucleotide sequence ID" value="NZ_OCNK01000003.1"/>
</dbReference>
<dbReference type="CDD" id="cd01948">
    <property type="entry name" value="EAL"/>
    <property type="match status" value="1"/>
</dbReference>
<name>A0A286GYS6_9ACTN</name>
<protein>
    <submittedName>
        <fullName evidence="2">EAL domain, c-di-GMP-specific phosphodiesterase class I (Or its enzymatically inactive variant)</fullName>
    </submittedName>
</protein>
<evidence type="ECO:0000259" key="1">
    <source>
        <dbReference type="PROSITE" id="PS50883"/>
    </source>
</evidence>
<dbReference type="SMART" id="SM00052">
    <property type="entry name" value="EAL"/>
    <property type="match status" value="1"/>
</dbReference>
<dbReference type="PANTHER" id="PTHR33121:SF76">
    <property type="entry name" value="SIGNALING PROTEIN"/>
    <property type="match status" value="1"/>
</dbReference>
<reference evidence="3" key="1">
    <citation type="submission" date="2017-09" db="EMBL/GenBank/DDBJ databases">
        <authorList>
            <person name="Varghese N."/>
            <person name="Submissions S."/>
        </authorList>
    </citation>
    <scope>NUCLEOTIDE SEQUENCE [LARGE SCALE GENOMIC DNA]</scope>
    <source>
        <strain evidence="3">DSM 44270</strain>
    </source>
</reference>
<dbReference type="GO" id="GO:0071111">
    <property type="term" value="F:cyclic-guanylate-specific phosphodiesterase activity"/>
    <property type="evidence" value="ECO:0007669"/>
    <property type="project" value="InterPro"/>
</dbReference>
<dbReference type="InterPro" id="IPR035919">
    <property type="entry name" value="EAL_sf"/>
</dbReference>
<feature type="domain" description="EAL" evidence="1">
    <location>
        <begin position="5"/>
        <end position="247"/>
    </location>
</feature>
<dbReference type="AlphaFoldDB" id="A0A286GYS6"/>
<evidence type="ECO:0000313" key="2">
    <source>
        <dbReference type="EMBL" id="SOE00224.1"/>
    </source>
</evidence>
<accession>A0A286GYS6</accession>
<dbReference type="InterPro" id="IPR050706">
    <property type="entry name" value="Cyclic-di-GMP_PDE-like"/>
</dbReference>
<dbReference type="Pfam" id="PF00563">
    <property type="entry name" value="EAL"/>
    <property type="match status" value="1"/>
</dbReference>
<organism evidence="2 3">
    <name type="scientific">Blastococcus haudaquaticus</name>
    <dbReference type="NCBI Taxonomy" id="1938745"/>
    <lineage>
        <taxon>Bacteria</taxon>
        <taxon>Bacillati</taxon>
        <taxon>Actinomycetota</taxon>
        <taxon>Actinomycetes</taxon>
        <taxon>Geodermatophilales</taxon>
        <taxon>Geodermatophilaceae</taxon>
        <taxon>Blastococcus</taxon>
    </lineage>
</organism>
<dbReference type="SUPFAM" id="SSF141868">
    <property type="entry name" value="EAL domain-like"/>
    <property type="match status" value="1"/>
</dbReference>
<evidence type="ECO:0000313" key="3">
    <source>
        <dbReference type="Proteomes" id="UP000219482"/>
    </source>
</evidence>
<sequence>MLGTHTARLPDCRPLLADPDDLTLVFQPIVDLAGATIAGYEALARFPGAAGPDVWFAAAAEAGIAAELEALAVHKALAVVDALPADTFLTVNVSPHILGSTPVQDALATRPDLRRVVVELTEHTPVHDLTALRRQCDELRARGALIALDDAGSGYSGLQQLAALRPQVVKLDRALVSDADTDPVRVALAEMLGEFAGRIDAWLLAEGIETPAELAAFAQLGVPLAQGWLLGRPSAGFAPLSAEATELVRAQVARARLSDTVAGLIRPIRQHAPDEELPAVPPVVLLGAQGEPTVLVLHDPRTGDTYEAPVSLRVHPTTDITEALQRALTRPPAVRFDPVLCTDRSGHVLGLLRIEDLAAAAPRRS</sequence>
<dbReference type="Gene3D" id="3.20.20.450">
    <property type="entry name" value="EAL domain"/>
    <property type="match status" value="1"/>
</dbReference>